<protein>
    <recommendedName>
        <fullName evidence="4">ER membrane protein complex subunit 2</fullName>
    </recommendedName>
</protein>
<comment type="subcellular location">
    <subcellularLocation>
        <location evidence="4">Endoplasmic reticulum membrane</location>
        <topology evidence="4">Peripheral membrane protein</topology>
        <orientation evidence="4">Cytoplasmic side</orientation>
    </subcellularLocation>
</comment>
<dbReference type="Gene3D" id="1.25.40.10">
    <property type="entry name" value="Tetratricopeptide repeat domain"/>
    <property type="match status" value="1"/>
</dbReference>
<evidence type="ECO:0000313" key="9">
    <source>
        <dbReference type="Proteomes" id="UP000320475"/>
    </source>
</evidence>
<dbReference type="InterPro" id="IPR055217">
    <property type="entry name" value="TPR_EMC2"/>
</dbReference>
<dbReference type="Proteomes" id="UP000320475">
    <property type="component" value="Unassembled WGS sequence"/>
</dbReference>
<comment type="subunit">
    <text evidence="4">Component of the ER membrane protein complex (EMC).</text>
</comment>
<dbReference type="Proteomes" id="UP000317494">
    <property type="component" value="Unassembled WGS sequence"/>
</dbReference>
<keyword evidence="2 3" id="KW-0802">TPR repeat</keyword>
<dbReference type="InterPro" id="IPR039856">
    <property type="entry name" value="EMC2-like"/>
</dbReference>
<evidence type="ECO:0000313" key="7">
    <source>
        <dbReference type="EMBL" id="TPX40637.1"/>
    </source>
</evidence>
<evidence type="ECO:0000256" key="3">
    <source>
        <dbReference type="PROSITE-ProRule" id="PRU00339"/>
    </source>
</evidence>
<dbReference type="VEuPathDB" id="FungiDB:SeMB42_g07176"/>
<accession>A0A507CCX1</accession>
<evidence type="ECO:0000256" key="2">
    <source>
        <dbReference type="ARBA" id="ARBA00022803"/>
    </source>
</evidence>
<feature type="repeat" description="TPR" evidence="3">
    <location>
        <begin position="92"/>
        <end position="125"/>
    </location>
</feature>
<reference evidence="8 9" key="1">
    <citation type="journal article" date="2019" name="Sci. Rep.">
        <title>Comparative genomics of chytrid fungi reveal insights into the obligate biotrophic and pathogenic lifestyle of Synchytrium endobioticum.</title>
        <authorList>
            <person name="van de Vossenberg B.T.L.H."/>
            <person name="Warris S."/>
            <person name="Nguyen H.D.T."/>
            <person name="van Gent-Pelzer M.P.E."/>
            <person name="Joly D.L."/>
            <person name="van de Geest H.C."/>
            <person name="Bonants P.J.M."/>
            <person name="Smith D.S."/>
            <person name="Levesque C.A."/>
            <person name="van der Lee T.A.J."/>
        </authorList>
    </citation>
    <scope>NUCLEOTIDE SEQUENCE [LARGE SCALE GENOMIC DNA]</scope>
    <source>
        <strain evidence="7 9">LEV6574</strain>
        <strain evidence="6 8">MB42</strain>
    </source>
</reference>
<dbReference type="SUPFAM" id="SSF48452">
    <property type="entry name" value="TPR-like"/>
    <property type="match status" value="1"/>
</dbReference>
<dbReference type="InterPro" id="IPR019734">
    <property type="entry name" value="TPR_rpt"/>
</dbReference>
<name>A0A507CCX1_9FUNG</name>
<dbReference type="Pfam" id="PF22890">
    <property type="entry name" value="TPR_EMC2"/>
    <property type="match status" value="1"/>
</dbReference>
<dbReference type="SMART" id="SM00028">
    <property type="entry name" value="TPR"/>
    <property type="match status" value="3"/>
</dbReference>
<dbReference type="PANTHER" id="PTHR12760">
    <property type="entry name" value="TETRATRICOPEPTIDE REPEAT PROTEIN"/>
    <property type="match status" value="1"/>
</dbReference>
<dbReference type="EMBL" id="QEAM01000375">
    <property type="protein sequence ID" value="TPX40637.1"/>
    <property type="molecule type" value="Genomic_DNA"/>
</dbReference>
<dbReference type="OrthoDB" id="124397at2759"/>
<dbReference type="STRING" id="286115.A0A507CCX1"/>
<comment type="function">
    <text evidence="4">Part of the endoplasmic reticulum membrane protein complex (EMC) that enables the energy-independent insertion into endoplasmic reticulum membranes of newly synthesized membrane proteins.</text>
</comment>
<gene>
    <name evidence="7" type="ORF">SeLEV6574_g06517</name>
    <name evidence="6" type="ORF">SeMB42_g07176</name>
</gene>
<dbReference type="EMBL" id="QEAN01000471">
    <property type="protein sequence ID" value="TPX35405.1"/>
    <property type="molecule type" value="Genomic_DNA"/>
</dbReference>
<evidence type="ECO:0000259" key="5">
    <source>
        <dbReference type="Pfam" id="PF22890"/>
    </source>
</evidence>
<sequence>MTLSQIDRLAAWRALSPDASMEVVDRDSPCNPHEVAAVARSVLASRATSLSEGDRLNILEQLMIAYLETANLAAAFDCYHQIAAKFPATKSVRTTRLLGLYQEAQEKYDDAFTTYKEALERDETNLPVLRRIVALLVSKGEKQQAIEQLAKYLDSFMQDAEGWLYIATLYLSECMYTQASFALEELIMLRPANHLYHLRYADVQATMGDHVLALKHYCRAVELCRDNVRGLYGIRLMVPRVSAAIKGSVKSRGSDTLNGAPSIETLGELEKLTETRLNDVYSLAKTDATIQAVIRAWLRNS</sequence>
<evidence type="ECO:0000256" key="4">
    <source>
        <dbReference type="RuleBase" id="RU367091"/>
    </source>
</evidence>
<proteinExistence type="inferred from homology"/>
<keyword evidence="4" id="KW-0472">Membrane</keyword>
<comment type="similarity">
    <text evidence="4">Belongs to the EMC2 family.</text>
</comment>
<dbReference type="GO" id="GO:0072546">
    <property type="term" value="C:EMC complex"/>
    <property type="evidence" value="ECO:0007669"/>
    <property type="project" value="UniProtKB-UniRule"/>
</dbReference>
<dbReference type="PROSITE" id="PS50005">
    <property type="entry name" value="TPR"/>
    <property type="match status" value="1"/>
</dbReference>
<dbReference type="InterPro" id="IPR011990">
    <property type="entry name" value="TPR-like_helical_dom_sf"/>
</dbReference>
<keyword evidence="8" id="KW-1185">Reference proteome</keyword>
<evidence type="ECO:0000256" key="1">
    <source>
        <dbReference type="ARBA" id="ARBA00022737"/>
    </source>
</evidence>
<keyword evidence="1" id="KW-0677">Repeat</keyword>
<feature type="domain" description="EMC2 TPR-like" evidence="5">
    <location>
        <begin position="93"/>
        <end position="206"/>
    </location>
</feature>
<organism evidence="6 8">
    <name type="scientific">Synchytrium endobioticum</name>
    <dbReference type="NCBI Taxonomy" id="286115"/>
    <lineage>
        <taxon>Eukaryota</taxon>
        <taxon>Fungi</taxon>
        <taxon>Fungi incertae sedis</taxon>
        <taxon>Chytridiomycota</taxon>
        <taxon>Chytridiomycota incertae sedis</taxon>
        <taxon>Chytridiomycetes</taxon>
        <taxon>Synchytriales</taxon>
        <taxon>Synchytriaceae</taxon>
        <taxon>Synchytrium</taxon>
    </lineage>
</organism>
<evidence type="ECO:0000313" key="8">
    <source>
        <dbReference type="Proteomes" id="UP000317494"/>
    </source>
</evidence>
<comment type="caution">
    <text evidence="6">The sequence shown here is derived from an EMBL/GenBank/DDBJ whole genome shotgun (WGS) entry which is preliminary data.</text>
</comment>
<keyword evidence="4" id="KW-0256">Endoplasmic reticulum</keyword>
<evidence type="ECO:0000313" key="6">
    <source>
        <dbReference type="EMBL" id="TPX35405.1"/>
    </source>
</evidence>
<dbReference type="AlphaFoldDB" id="A0A507CCX1"/>